<evidence type="ECO:0000313" key="9">
    <source>
        <dbReference type="Proteomes" id="UP001202922"/>
    </source>
</evidence>
<dbReference type="PANTHER" id="PTHR30213">
    <property type="entry name" value="INNER MEMBRANE PROTEIN YHJD"/>
    <property type="match status" value="1"/>
</dbReference>
<reference evidence="8 9" key="1">
    <citation type="submission" date="2022-03" db="EMBL/GenBank/DDBJ databases">
        <title>Sinomonas sp. isolated from a soil.</title>
        <authorList>
            <person name="Han J."/>
            <person name="Kim D.-U."/>
        </authorList>
    </citation>
    <scope>NUCLEOTIDE SEQUENCE [LARGE SCALE GENOMIC DNA]</scope>
    <source>
        <strain evidence="8 9">5-5</strain>
    </source>
</reference>
<keyword evidence="4 7" id="KW-1133">Transmembrane helix</keyword>
<organism evidence="8 9">
    <name type="scientific">Sinomonas terrae</name>
    <dbReference type="NCBI Taxonomy" id="2908838"/>
    <lineage>
        <taxon>Bacteria</taxon>
        <taxon>Bacillati</taxon>
        <taxon>Actinomycetota</taxon>
        <taxon>Actinomycetes</taxon>
        <taxon>Micrococcales</taxon>
        <taxon>Micrococcaceae</taxon>
        <taxon>Sinomonas</taxon>
    </lineage>
</organism>
<dbReference type="PANTHER" id="PTHR30213:SF1">
    <property type="entry name" value="INNER MEMBRANE PROTEIN YHJD"/>
    <property type="match status" value="1"/>
</dbReference>
<dbReference type="Proteomes" id="UP001202922">
    <property type="component" value="Unassembled WGS sequence"/>
</dbReference>
<comment type="caution">
    <text evidence="8">The sequence shown here is derived from an EMBL/GenBank/DDBJ whole genome shotgun (WGS) entry which is preliminary data.</text>
</comment>
<dbReference type="InterPro" id="IPR017039">
    <property type="entry name" value="Virul_fac_BrkB"/>
</dbReference>
<proteinExistence type="predicted"/>
<keyword evidence="2" id="KW-1003">Cell membrane</keyword>
<evidence type="ECO:0000256" key="3">
    <source>
        <dbReference type="ARBA" id="ARBA00022692"/>
    </source>
</evidence>
<feature type="transmembrane region" description="Helical" evidence="7">
    <location>
        <begin position="103"/>
        <end position="127"/>
    </location>
</feature>
<comment type="subcellular location">
    <subcellularLocation>
        <location evidence="1">Cell membrane</location>
        <topology evidence="1">Multi-pass membrane protein</topology>
    </subcellularLocation>
</comment>
<feature type="region of interest" description="Disordered" evidence="6">
    <location>
        <begin position="425"/>
        <end position="446"/>
    </location>
</feature>
<gene>
    <name evidence="8" type="ORF">L0M17_14960</name>
</gene>
<keyword evidence="9" id="KW-1185">Reference proteome</keyword>
<dbReference type="RefSeq" id="WP_241054931.1">
    <property type="nucleotide sequence ID" value="NZ_JAKZBV010000001.1"/>
</dbReference>
<feature type="compositionally biased region" description="Polar residues" evidence="6">
    <location>
        <begin position="1"/>
        <end position="17"/>
    </location>
</feature>
<keyword evidence="5 7" id="KW-0472">Membrane</keyword>
<dbReference type="EMBL" id="JAKZBV010000001">
    <property type="protein sequence ID" value="MCH6471258.1"/>
    <property type="molecule type" value="Genomic_DNA"/>
</dbReference>
<evidence type="ECO:0000256" key="7">
    <source>
        <dbReference type="SAM" id="Phobius"/>
    </source>
</evidence>
<name>A0ABS9U3I5_9MICC</name>
<protein>
    <submittedName>
        <fullName evidence="8">YihY/virulence factor BrkB family protein</fullName>
    </submittedName>
</protein>
<feature type="transmembrane region" description="Helical" evidence="7">
    <location>
        <begin position="255"/>
        <end position="277"/>
    </location>
</feature>
<feature type="transmembrane region" description="Helical" evidence="7">
    <location>
        <begin position="218"/>
        <end position="243"/>
    </location>
</feature>
<evidence type="ECO:0000256" key="4">
    <source>
        <dbReference type="ARBA" id="ARBA00022989"/>
    </source>
</evidence>
<evidence type="ECO:0000313" key="8">
    <source>
        <dbReference type="EMBL" id="MCH6471258.1"/>
    </source>
</evidence>
<sequence length="457" mass="48266">MSTTPTASGNYGKSSTSVERRPRQRRPDRQKAGPTPPTDLEKLRLNALHARQAWGRAKLDGSGGFKRLLSLIQWLVAKVNTLRPVRTMQLYGLRHGPLMSAGIGFNMFFSILGLLATGFSIAGLVLAGQPELVNKTVQLVAQSAPGLLKVNGQQGIADPHALLNPSGLGLTAIIGALVTIFTSLGWISSLRDGLRGVLAERPLQLNAVLQRLHDAGTLLLLGVALVLTSGVSILFTGAIGFIADLLHIDRAIVAPISWLIGIIVPLLLNWVTAVIMFRLAAGLRLSHRAWLEATIIAGAGTTVLQLFSSQLLARAGANPLLASFAIIIGLLIWFNLVSQVYLVSGSWAAIREADTGAVAARRPGMLGSSRPAFHPGPQLAHVEAELRARDHRQPVNEGSHGPLTHDGAGSLGLPSIPASVAPPEPVSAPNAAALVPDHPQKRGMGGWLKALRGRGRG</sequence>
<feature type="compositionally biased region" description="Basic and acidic residues" evidence="6">
    <location>
        <begin position="18"/>
        <end position="31"/>
    </location>
</feature>
<feature type="region of interest" description="Disordered" evidence="6">
    <location>
        <begin position="1"/>
        <end position="40"/>
    </location>
</feature>
<accession>A0ABS9U3I5</accession>
<evidence type="ECO:0000256" key="2">
    <source>
        <dbReference type="ARBA" id="ARBA00022475"/>
    </source>
</evidence>
<evidence type="ECO:0000256" key="5">
    <source>
        <dbReference type="ARBA" id="ARBA00023136"/>
    </source>
</evidence>
<feature type="transmembrane region" description="Helical" evidence="7">
    <location>
        <begin position="168"/>
        <end position="187"/>
    </location>
</feature>
<dbReference type="Pfam" id="PF03631">
    <property type="entry name" value="Virul_fac_BrkB"/>
    <property type="match status" value="1"/>
</dbReference>
<evidence type="ECO:0000256" key="6">
    <source>
        <dbReference type="SAM" id="MobiDB-lite"/>
    </source>
</evidence>
<evidence type="ECO:0000256" key="1">
    <source>
        <dbReference type="ARBA" id="ARBA00004651"/>
    </source>
</evidence>
<feature type="transmembrane region" description="Helical" evidence="7">
    <location>
        <begin position="289"/>
        <end position="308"/>
    </location>
</feature>
<keyword evidence="3 7" id="KW-0812">Transmembrane</keyword>
<feature type="transmembrane region" description="Helical" evidence="7">
    <location>
        <begin position="320"/>
        <end position="343"/>
    </location>
</feature>